<reference evidence="1" key="2">
    <citation type="submission" date="2022-06" db="UniProtKB">
        <authorList>
            <consortium name="EnsemblMetazoa"/>
        </authorList>
    </citation>
    <scope>IDENTIFICATION</scope>
    <source>
        <strain evidence="1">DF5081</strain>
    </source>
</reference>
<dbReference type="AlphaFoldDB" id="A0A8R1IRM3"/>
<accession>A0A8R1IRM3</accession>
<sequence>MNEVIRAHTEMIMRRDKWAERSEETKKKKADRYILASMYIRLHHLFGFSLLEEPVRKRCQLYLRCIQSITVRPLTAHNQESHRRHKHNKFHGSLAAMIVHSSGGQMSN</sequence>
<name>A0A8R1IRM3_CAEJA</name>
<keyword evidence="2" id="KW-1185">Reference proteome</keyword>
<protein>
    <submittedName>
        <fullName evidence="1">Uncharacterized protein</fullName>
    </submittedName>
</protein>
<organism evidence="1 2">
    <name type="scientific">Caenorhabditis japonica</name>
    <dbReference type="NCBI Taxonomy" id="281687"/>
    <lineage>
        <taxon>Eukaryota</taxon>
        <taxon>Metazoa</taxon>
        <taxon>Ecdysozoa</taxon>
        <taxon>Nematoda</taxon>
        <taxon>Chromadorea</taxon>
        <taxon>Rhabditida</taxon>
        <taxon>Rhabditina</taxon>
        <taxon>Rhabditomorpha</taxon>
        <taxon>Rhabditoidea</taxon>
        <taxon>Rhabditidae</taxon>
        <taxon>Peloderinae</taxon>
        <taxon>Caenorhabditis</taxon>
    </lineage>
</organism>
<reference evidence="2" key="1">
    <citation type="submission" date="2010-08" db="EMBL/GenBank/DDBJ databases">
        <authorList>
            <consortium name="Caenorhabditis japonica Sequencing Consortium"/>
            <person name="Wilson R.K."/>
        </authorList>
    </citation>
    <scope>NUCLEOTIDE SEQUENCE [LARGE SCALE GENOMIC DNA]</scope>
    <source>
        <strain evidence="2">DF5081</strain>
    </source>
</reference>
<dbReference type="EnsemblMetazoa" id="CJA38365.1">
    <property type="protein sequence ID" value="CJA38365.1"/>
    <property type="gene ID" value="WBGene00214212"/>
</dbReference>
<evidence type="ECO:0000313" key="2">
    <source>
        <dbReference type="Proteomes" id="UP000005237"/>
    </source>
</evidence>
<proteinExistence type="predicted"/>
<evidence type="ECO:0000313" key="1">
    <source>
        <dbReference type="EnsemblMetazoa" id="CJA38365.1"/>
    </source>
</evidence>
<dbReference type="Proteomes" id="UP000005237">
    <property type="component" value="Unassembled WGS sequence"/>
</dbReference>